<proteinExistence type="predicted"/>
<dbReference type="EMBL" id="BQNB010016929">
    <property type="protein sequence ID" value="GJT57422.1"/>
    <property type="molecule type" value="Genomic_DNA"/>
</dbReference>
<organism evidence="3 4">
    <name type="scientific">Tanacetum coccineum</name>
    <dbReference type="NCBI Taxonomy" id="301880"/>
    <lineage>
        <taxon>Eukaryota</taxon>
        <taxon>Viridiplantae</taxon>
        <taxon>Streptophyta</taxon>
        <taxon>Embryophyta</taxon>
        <taxon>Tracheophyta</taxon>
        <taxon>Spermatophyta</taxon>
        <taxon>Magnoliopsida</taxon>
        <taxon>eudicotyledons</taxon>
        <taxon>Gunneridae</taxon>
        <taxon>Pentapetalae</taxon>
        <taxon>asterids</taxon>
        <taxon>campanulids</taxon>
        <taxon>Asterales</taxon>
        <taxon>Asteraceae</taxon>
        <taxon>Asteroideae</taxon>
        <taxon>Anthemideae</taxon>
        <taxon>Anthemidinae</taxon>
        <taxon>Tanacetum</taxon>
    </lineage>
</organism>
<dbReference type="PANTHER" id="PTHR10492">
    <property type="match status" value="1"/>
</dbReference>
<keyword evidence="4" id="KW-1185">Reference proteome</keyword>
<sequence length="446" mass="50479">MSLTINMRAHTNPWFLGYLLRVGDGLDEMVDDLHLNRTNHDYIISRAILTTKNENVDVINDELIGRFQGKEKVYYSFDEAVDDTNNYYPLEFLNSLIVSGLPPLRLHLKIRFPVTLLHNLDSSNGLCQTIPNVGVYLLESVFSHGHVALSRGVSQANAKLLVKPAKKFGEDGVYPSVRGAVSQSPSSYTSCLYLRSVWIYFRCYCSDRHRMTMKMKQNSLQPIAIPYQHIEEYNQKAELERTQTNLVETLSEAESTDMCKHREIISHRRYTEVSSGDLIIVSIISLSFSTDTSNRIPKMLAIARSSIAGEARIIYVFVAQCALRLRARVAVVCLVKIESQCILLIALLRHPSETKVLHNEDGNPARANIKQALGSYERSHKGVKASANSDIVYFFTSAQDGDPLQDDVRLCLGDDLKKAQDHNQRQVKDESKDHYPKCTRYQMSTS</sequence>
<gene>
    <name evidence="3" type="ORF">Tco_0992476</name>
</gene>
<dbReference type="PANTHER" id="PTHR10492:SF94">
    <property type="entry name" value="ATP-DEPENDENT DNA HELICASE"/>
    <property type="match status" value="1"/>
</dbReference>
<protein>
    <submittedName>
        <fullName evidence="3">ATP-dependent DNA helicase PIF1-like protein</fullName>
    </submittedName>
</protein>
<evidence type="ECO:0000259" key="2">
    <source>
        <dbReference type="Pfam" id="PF21530"/>
    </source>
</evidence>
<feature type="compositionally biased region" description="Basic and acidic residues" evidence="1">
    <location>
        <begin position="421"/>
        <end position="436"/>
    </location>
</feature>
<dbReference type="InterPro" id="IPR049163">
    <property type="entry name" value="Pif1-like_2B_dom"/>
</dbReference>
<dbReference type="Pfam" id="PF21530">
    <property type="entry name" value="Pif1_2B_dom"/>
    <property type="match status" value="1"/>
</dbReference>
<accession>A0ABQ5F2H7</accession>
<evidence type="ECO:0000256" key="1">
    <source>
        <dbReference type="SAM" id="MobiDB-lite"/>
    </source>
</evidence>
<name>A0ABQ5F2H7_9ASTR</name>
<feature type="domain" description="DNA helicase Pif1-like 2B" evidence="2">
    <location>
        <begin position="91"/>
        <end position="127"/>
    </location>
</feature>
<reference evidence="3" key="1">
    <citation type="journal article" date="2022" name="Int. J. Mol. Sci.">
        <title>Draft Genome of Tanacetum Coccineum: Genomic Comparison of Closely Related Tanacetum-Family Plants.</title>
        <authorList>
            <person name="Yamashiro T."/>
            <person name="Shiraishi A."/>
            <person name="Nakayama K."/>
            <person name="Satake H."/>
        </authorList>
    </citation>
    <scope>NUCLEOTIDE SEQUENCE</scope>
</reference>
<feature type="region of interest" description="Disordered" evidence="1">
    <location>
        <begin position="421"/>
        <end position="446"/>
    </location>
</feature>
<dbReference type="Proteomes" id="UP001151760">
    <property type="component" value="Unassembled WGS sequence"/>
</dbReference>
<evidence type="ECO:0000313" key="3">
    <source>
        <dbReference type="EMBL" id="GJT57422.1"/>
    </source>
</evidence>
<evidence type="ECO:0000313" key="4">
    <source>
        <dbReference type="Proteomes" id="UP001151760"/>
    </source>
</evidence>
<reference evidence="3" key="2">
    <citation type="submission" date="2022-01" db="EMBL/GenBank/DDBJ databases">
        <authorList>
            <person name="Yamashiro T."/>
            <person name="Shiraishi A."/>
            <person name="Satake H."/>
            <person name="Nakayama K."/>
        </authorList>
    </citation>
    <scope>NUCLEOTIDE SEQUENCE</scope>
</reference>
<comment type="caution">
    <text evidence="3">The sequence shown here is derived from an EMBL/GenBank/DDBJ whole genome shotgun (WGS) entry which is preliminary data.</text>
</comment>